<organism evidence="1 2">
    <name type="scientific">Pluralibacter gergoviae</name>
    <name type="common">Enterobacter gergoviae</name>
    <dbReference type="NCBI Taxonomy" id="61647"/>
    <lineage>
        <taxon>Bacteria</taxon>
        <taxon>Pseudomonadati</taxon>
        <taxon>Pseudomonadota</taxon>
        <taxon>Gammaproteobacteria</taxon>
        <taxon>Enterobacterales</taxon>
        <taxon>Enterobacteriaceae</taxon>
        <taxon>Pluralibacter</taxon>
    </lineage>
</organism>
<comment type="caution">
    <text evidence="1">The sequence shown here is derived from an EMBL/GenBank/DDBJ whole genome shotgun (WGS) entry which is preliminary data.</text>
</comment>
<dbReference type="Proteomes" id="UP001236270">
    <property type="component" value="Unassembled WGS sequence"/>
</dbReference>
<protein>
    <submittedName>
        <fullName evidence="1">KilA-N domain-containing protein</fullName>
    </submittedName>
</protein>
<dbReference type="GeneID" id="61386716"/>
<gene>
    <name evidence="1" type="ORF">RBJ30_25760</name>
</gene>
<dbReference type="AlphaFoldDB" id="A0AAW8HXV2"/>
<reference evidence="1" key="1">
    <citation type="submission" date="2023-08" db="EMBL/GenBank/DDBJ databases">
        <title>WGS of pathogenic bacterial species, Los Angeles County Public Health Laboratories.</title>
        <authorList>
            <person name="Garrigues J.M."/>
            <person name="Green N.M."/>
        </authorList>
    </citation>
    <scope>NUCLEOTIDE SEQUENCE</scope>
    <source>
        <strain evidence="1">LACPHL-BACT-2023-00068</strain>
    </source>
</reference>
<evidence type="ECO:0000313" key="2">
    <source>
        <dbReference type="Proteomes" id="UP001236270"/>
    </source>
</evidence>
<dbReference type="EMBL" id="JAVDNV010000030">
    <property type="protein sequence ID" value="MDQ2312456.1"/>
    <property type="molecule type" value="Genomic_DNA"/>
</dbReference>
<accession>A0AAW8HXV2</accession>
<proteinExistence type="predicted"/>
<sequence length="232" mass="26278">MQPEQQALPIVLKDESGKMHEFKPENGMYNLTDIHKRLGLPTNKLPAQWRTDASREFSKCANLHIKGGKAGYTLATEPATIAYAMWVNHDFFMLVVNTFIAVRNDALLSHEVSAKLANEHKELLKQNSRILNRLGTWASSAKLNWQKSALLCGIERPNKARESLLAKGYIHKVTRLHYGKLITEYLPTDKGYQFGITEKYLGWSGNQMHFTASGRDWLSRMANQINDHAAGI</sequence>
<name>A0AAW8HXV2_PLUGE</name>
<evidence type="ECO:0000313" key="1">
    <source>
        <dbReference type="EMBL" id="MDQ2312456.1"/>
    </source>
</evidence>
<dbReference type="RefSeq" id="WP_146144432.1">
    <property type="nucleotide sequence ID" value="NZ_CP020388.1"/>
</dbReference>